<gene>
    <name evidence="1" type="ORF">M752DRAFT_127528</name>
</gene>
<protein>
    <submittedName>
        <fullName evidence="1">Uncharacterized protein</fullName>
    </submittedName>
</protein>
<dbReference type="EMBL" id="KZ851848">
    <property type="protein sequence ID" value="RDK44781.1"/>
    <property type="molecule type" value="Genomic_DNA"/>
</dbReference>
<sequence>MSCQDRHMPTFLNKSTKISLIGSSPLYPDFLALFALSWTRCQHDLLSGLLVFASAFSGWTSIVRCHAEMDHGIPRESAHELCVSIFVLQGPPS</sequence>
<reference evidence="1 2" key="1">
    <citation type="submission" date="2018-07" db="EMBL/GenBank/DDBJ databases">
        <title>Section-level genome sequencing of Aspergillus section Nigri to investigate inter- and intra-species variation.</title>
        <authorList>
            <consortium name="DOE Joint Genome Institute"/>
            <person name="Vesth T.C."/>
            <person name="Nybo J.L."/>
            <person name="Theobald S."/>
            <person name="Frisvad J.C."/>
            <person name="Larsen T.O."/>
            <person name="Nielsen K.F."/>
            <person name="Hoof J.B."/>
            <person name="Brandl J."/>
            <person name="Salamov A."/>
            <person name="Riley R."/>
            <person name="Gladden J.M."/>
            <person name="Phatale P."/>
            <person name="Nielsen M.T."/>
            <person name="Lyhne E.K."/>
            <person name="Kogle M.E."/>
            <person name="Strasser K."/>
            <person name="McDonnell E."/>
            <person name="Barry K."/>
            <person name="Clum A."/>
            <person name="Chen C."/>
            <person name="Nolan M."/>
            <person name="Sandor L."/>
            <person name="Kuo A."/>
            <person name="Lipzen A."/>
            <person name="Hainaut M."/>
            <person name="Drula E."/>
            <person name="Tsang A."/>
            <person name="Magnuson J.K."/>
            <person name="Henrissat B."/>
            <person name="Wiebenga A."/>
            <person name="Simmons B.A."/>
            <person name="Makela M.R."/>
            <person name="De vries R.P."/>
            <person name="Grigoriev I.V."/>
            <person name="Mortensen U.H."/>
            <person name="Baker S.E."/>
            <person name="Andersen M.R."/>
        </authorList>
    </citation>
    <scope>NUCLEOTIDE SEQUENCE [LARGE SCALE GENOMIC DNA]</scope>
    <source>
        <strain evidence="1 2">ATCC 13157</strain>
    </source>
</reference>
<keyword evidence="2" id="KW-1185">Reference proteome</keyword>
<organism evidence="1 2">
    <name type="scientific">Aspergillus phoenicis ATCC 13157</name>
    <dbReference type="NCBI Taxonomy" id="1353007"/>
    <lineage>
        <taxon>Eukaryota</taxon>
        <taxon>Fungi</taxon>
        <taxon>Dikarya</taxon>
        <taxon>Ascomycota</taxon>
        <taxon>Pezizomycotina</taxon>
        <taxon>Eurotiomycetes</taxon>
        <taxon>Eurotiomycetidae</taxon>
        <taxon>Eurotiales</taxon>
        <taxon>Aspergillaceae</taxon>
        <taxon>Aspergillus</taxon>
    </lineage>
</organism>
<proteinExistence type="predicted"/>
<dbReference type="Proteomes" id="UP000254937">
    <property type="component" value="Unassembled WGS sequence"/>
</dbReference>
<dbReference type="AlphaFoldDB" id="A0A370PRH6"/>
<evidence type="ECO:0000313" key="1">
    <source>
        <dbReference type="EMBL" id="RDK44781.1"/>
    </source>
</evidence>
<name>A0A370PRH6_ASPPH</name>
<accession>A0A370PRH6</accession>
<evidence type="ECO:0000313" key="2">
    <source>
        <dbReference type="Proteomes" id="UP000254937"/>
    </source>
</evidence>